<evidence type="ECO:0000259" key="6">
    <source>
        <dbReference type="Pfam" id="PF00441"/>
    </source>
</evidence>
<protein>
    <submittedName>
        <fullName evidence="8">Acyl-CoA dehydrogenase</fullName>
    </submittedName>
</protein>
<dbReference type="Pfam" id="PF00441">
    <property type="entry name" value="Acyl-CoA_dh_1"/>
    <property type="match status" value="1"/>
</dbReference>
<sequence>MVSTTGELTGDQRLFASTTRDFLARTVPVSRVRELSESPVGFERDWWVRGAELGWTAMLVPERLGGGSVSGAPMSDLAVVAGEMGRACAPGPLLTTSAVLTGLVRAGEPFAERIGEIVSGETVAAWAFYRPARGLGHYGVQAEPDGDGYRLSGEADRVECGDQADVFLVTAHSPDGLVQVLVPADAPGVTVTRVWTLDLVRHTASVRFADVRADSVVQRGKDAEDAVEAQLQTAAVLSAAEMAEAAERTFEFTVQWMFDRYSFGRPLASYQALKHRMADNKTWLEACLATSAAAARTIDEDPSSAPEAVSTAKSYVGAKAPVIVQDCVQLHGGIGVTWEHDIHLYLRRVTLGRALYGTPEEHRRLITDLLTRSAA</sequence>
<keyword evidence="4" id="KW-0274">FAD</keyword>
<reference evidence="8" key="1">
    <citation type="submission" date="2019-09" db="EMBL/GenBank/DDBJ databases">
        <authorList>
            <person name="Teo W.F.A."/>
            <person name="Duangmal K."/>
        </authorList>
    </citation>
    <scope>NUCLEOTIDE SEQUENCE [LARGE SCALE GENOMIC DNA]</scope>
    <source>
        <strain evidence="8">K81G1</strain>
    </source>
</reference>
<dbReference type="AlphaFoldDB" id="A0A5N0UM88"/>
<dbReference type="Gene3D" id="1.10.540.10">
    <property type="entry name" value="Acyl-CoA dehydrogenase/oxidase, N-terminal domain"/>
    <property type="match status" value="1"/>
</dbReference>
<comment type="caution">
    <text evidence="8">The sequence shown here is derived from an EMBL/GenBank/DDBJ whole genome shotgun (WGS) entry which is preliminary data.</text>
</comment>
<comment type="similarity">
    <text evidence="2">Belongs to the acyl-CoA dehydrogenase family.</text>
</comment>
<dbReference type="Pfam" id="PF02771">
    <property type="entry name" value="Acyl-CoA_dh_N"/>
    <property type="match status" value="1"/>
</dbReference>
<organism evidence="8 9">
    <name type="scientific">Amycolatopsis acidicola</name>
    <dbReference type="NCBI Taxonomy" id="2596893"/>
    <lineage>
        <taxon>Bacteria</taxon>
        <taxon>Bacillati</taxon>
        <taxon>Actinomycetota</taxon>
        <taxon>Actinomycetes</taxon>
        <taxon>Pseudonocardiales</taxon>
        <taxon>Pseudonocardiaceae</taxon>
        <taxon>Amycolatopsis</taxon>
    </lineage>
</organism>
<dbReference type="SUPFAM" id="SSF56645">
    <property type="entry name" value="Acyl-CoA dehydrogenase NM domain-like"/>
    <property type="match status" value="1"/>
</dbReference>
<dbReference type="Gene3D" id="2.40.110.10">
    <property type="entry name" value="Butyryl-CoA Dehydrogenase, subunit A, domain 2"/>
    <property type="match status" value="1"/>
</dbReference>
<evidence type="ECO:0000313" key="8">
    <source>
        <dbReference type="EMBL" id="KAA9149885.1"/>
    </source>
</evidence>
<dbReference type="InterPro" id="IPR009100">
    <property type="entry name" value="AcylCoA_DH/oxidase_NM_dom_sf"/>
</dbReference>
<gene>
    <name evidence="8" type="ORF">FPZ12_042285</name>
</gene>
<dbReference type="GO" id="GO:0050660">
    <property type="term" value="F:flavin adenine dinucleotide binding"/>
    <property type="evidence" value="ECO:0007669"/>
    <property type="project" value="InterPro"/>
</dbReference>
<name>A0A5N0UM88_9PSEU</name>
<dbReference type="CDD" id="cd00567">
    <property type="entry name" value="ACAD"/>
    <property type="match status" value="1"/>
</dbReference>
<keyword evidence="9" id="KW-1185">Reference proteome</keyword>
<dbReference type="Gene3D" id="1.20.140.10">
    <property type="entry name" value="Butyryl-CoA Dehydrogenase, subunit A, domain 3"/>
    <property type="match status" value="1"/>
</dbReference>
<feature type="domain" description="Acyl-CoA dehydrogenase/oxidase N-terminal" evidence="7">
    <location>
        <begin position="10"/>
        <end position="107"/>
    </location>
</feature>
<dbReference type="EMBL" id="VMNW02000129">
    <property type="protein sequence ID" value="KAA9149885.1"/>
    <property type="molecule type" value="Genomic_DNA"/>
</dbReference>
<accession>A0A5N0UM88</accession>
<dbReference type="InterPro" id="IPR013786">
    <property type="entry name" value="AcylCoA_DH/ox_N"/>
</dbReference>
<dbReference type="PANTHER" id="PTHR43884:SF20">
    <property type="entry name" value="ACYL-COA DEHYDROGENASE FADE28"/>
    <property type="match status" value="1"/>
</dbReference>
<evidence type="ECO:0000256" key="1">
    <source>
        <dbReference type="ARBA" id="ARBA00001974"/>
    </source>
</evidence>
<evidence type="ECO:0000256" key="5">
    <source>
        <dbReference type="ARBA" id="ARBA00023002"/>
    </source>
</evidence>
<keyword evidence="5" id="KW-0560">Oxidoreductase</keyword>
<dbReference type="InterPro" id="IPR009075">
    <property type="entry name" value="AcylCo_DH/oxidase_C"/>
</dbReference>
<dbReference type="PANTHER" id="PTHR43884">
    <property type="entry name" value="ACYL-COA DEHYDROGENASE"/>
    <property type="match status" value="1"/>
</dbReference>
<proteinExistence type="inferred from homology"/>
<feature type="domain" description="Acyl-CoA dehydrogenase/oxidase C-terminal" evidence="6">
    <location>
        <begin position="227"/>
        <end position="367"/>
    </location>
</feature>
<keyword evidence="3" id="KW-0285">Flavoprotein</keyword>
<dbReference type="OrthoDB" id="8677713at2"/>
<dbReference type="InterPro" id="IPR046373">
    <property type="entry name" value="Acyl-CoA_Oxase/DH_mid-dom_sf"/>
</dbReference>
<evidence type="ECO:0000256" key="3">
    <source>
        <dbReference type="ARBA" id="ARBA00022630"/>
    </source>
</evidence>
<evidence type="ECO:0000256" key="4">
    <source>
        <dbReference type="ARBA" id="ARBA00022827"/>
    </source>
</evidence>
<dbReference type="GO" id="GO:0003995">
    <property type="term" value="F:acyl-CoA dehydrogenase activity"/>
    <property type="evidence" value="ECO:0007669"/>
    <property type="project" value="TreeGrafter"/>
</dbReference>
<dbReference type="RefSeq" id="WP_144759885.1">
    <property type="nucleotide sequence ID" value="NZ_VMNW02000129.1"/>
</dbReference>
<dbReference type="InterPro" id="IPR036250">
    <property type="entry name" value="AcylCo_DH-like_C"/>
</dbReference>
<comment type="cofactor">
    <cofactor evidence="1">
        <name>FAD</name>
        <dbReference type="ChEBI" id="CHEBI:57692"/>
    </cofactor>
</comment>
<dbReference type="InterPro" id="IPR037069">
    <property type="entry name" value="AcylCoA_DH/ox_N_sf"/>
</dbReference>
<dbReference type="SUPFAM" id="SSF47203">
    <property type="entry name" value="Acyl-CoA dehydrogenase C-terminal domain-like"/>
    <property type="match status" value="1"/>
</dbReference>
<evidence type="ECO:0000313" key="9">
    <source>
        <dbReference type="Proteomes" id="UP000319769"/>
    </source>
</evidence>
<evidence type="ECO:0000256" key="2">
    <source>
        <dbReference type="ARBA" id="ARBA00009347"/>
    </source>
</evidence>
<evidence type="ECO:0000259" key="7">
    <source>
        <dbReference type="Pfam" id="PF02771"/>
    </source>
</evidence>
<dbReference type="Proteomes" id="UP000319769">
    <property type="component" value="Unassembled WGS sequence"/>
</dbReference>